<dbReference type="EMBL" id="CP012033">
    <property type="protein sequence ID" value="AKP66089.1"/>
    <property type="molecule type" value="Genomic_DNA"/>
</dbReference>
<gene>
    <name evidence="2" type="ORF">ABN16_12610</name>
</gene>
<dbReference type="GO" id="GO:0003677">
    <property type="term" value="F:DNA binding"/>
    <property type="evidence" value="ECO:0007669"/>
    <property type="project" value="InterPro"/>
</dbReference>
<protein>
    <submittedName>
        <fullName evidence="2">PbsX family transcriptional regulator</fullName>
    </submittedName>
</protein>
<reference evidence="2 3" key="1">
    <citation type="submission" date="2015-07" db="EMBL/GenBank/DDBJ databases">
        <title>Lactobacillus korensis/26-25/ whole genome sequencing.</title>
        <authorList>
            <person name="Kim M.K."/>
            <person name="Im W.-T."/>
            <person name="Srinivasan S."/>
            <person name="Lee J.-J."/>
        </authorList>
    </citation>
    <scope>NUCLEOTIDE SEQUENCE [LARGE SCALE GENOMIC DNA]</scope>
    <source>
        <strain evidence="2 3">26-25</strain>
    </source>
</reference>
<dbReference type="SMART" id="SM00966">
    <property type="entry name" value="SpoVT_AbrB"/>
    <property type="match status" value="1"/>
</dbReference>
<evidence type="ECO:0000313" key="2">
    <source>
        <dbReference type="EMBL" id="AKP66089.1"/>
    </source>
</evidence>
<dbReference type="KEGG" id="lko:ABN16_12610"/>
<sequence>MKTQIHLVKWGNSKVVEIPSKAIKQLNLADDQELTFTIKDGSIVLTPVKKQPTNIHDLFADWEDDGKREQKLDWGKAKGHELPW</sequence>
<dbReference type="InterPro" id="IPR039052">
    <property type="entry name" value="Antitox_PemI-like"/>
</dbReference>
<dbReference type="InterPro" id="IPR037914">
    <property type="entry name" value="SpoVT-AbrB_sf"/>
</dbReference>
<dbReference type="SUPFAM" id="SSF89447">
    <property type="entry name" value="AbrB/MazE/MraZ-like"/>
    <property type="match status" value="1"/>
</dbReference>
<proteinExistence type="predicted"/>
<evidence type="ECO:0000313" key="3">
    <source>
        <dbReference type="Proteomes" id="UP000036000"/>
    </source>
</evidence>
<keyword evidence="3" id="KW-1185">Reference proteome</keyword>
<dbReference type="GO" id="GO:0097351">
    <property type="term" value="F:toxin sequestering activity"/>
    <property type="evidence" value="ECO:0007669"/>
    <property type="project" value="InterPro"/>
</dbReference>
<dbReference type="PANTHER" id="PTHR40516:SF1">
    <property type="entry name" value="ANTITOXIN CHPS-RELATED"/>
    <property type="match status" value="1"/>
</dbReference>
<dbReference type="Pfam" id="PF04014">
    <property type="entry name" value="MazE_antitoxin"/>
    <property type="match status" value="1"/>
</dbReference>
<dbReference type="Proteomes" id="UP000036000">
    <property type="component" value="Chromosome"/>
</dbReference>
<accession>A0AAC8ZHJ4</accession>
<name>A0AAC8ZHJ4_9LACO</name>
<evidence type="ECO:0000259" key="1">
    <source>
        <dbReference type="SMART" id="SM00966"/>
    </source>
</evidence>
<organism evidence="2 3">
    <name type="scientific">Levilactobacillus koreensis</name>
    <dbReference type="NCBI Taxonomy" id="637971"/>
    <lineage>
        <taxon>Bacteria</taxon>
        <taxon>Bacillati</taxon>
        <taxon>Bacillota</taxon>
        <taxon>Bacilli</taxon>
        <taxon>Lactobacillales</taxon>
        <taxon>Lactobacillaceae</taxon>
        <taxon>Levilactobacillus</taxon>
    </lineage>
</organism>
<dbReference type="AlphaFoldDB" id="A0AAC8ZHJ4"/>
<dbReference type="PANTHER" id="PTHR40516">
    <property type="entry name" value="ANTITOXIN CHPS-RELATED"/>
    <property type="match status" value="1"/>
</dbReference>
<dbReference type="InterPro" id="IPR007159">
    <property type="entry name" value="SpoVT-AbrB_dom"/>
</dbReference>
<feature type="domain" description="SpoVT-AbrB" evidence="1">
    <location>
        <begin position="8"/>
        <end position="53"/>
    </location>
</feature>
<dbReference type="Gene3D" id="2.10.260.10">
    <property type="match status" value="1"/>
</dbReference>